<keyword evidence="1" id="KW-1133">Transmembrane helix</keyword>
<protein>
    <recommendedName>
        <fullName evidence="2">CARDB domain-containing protein</fullName>
    </recommendedName>
</protein>
<organism evidence="3 4">
    <name type="scientific">Candidatus Magasanikbacteria bacterium GW2011_GWC2_37_14</name>
    <dbReference type="NCBI Taxonomy" id="1619046"/>
    <lineage>
        <taxon>Bacteria</taxon>
        <taxon>Candidatus Magasanikiibacteriota</taxon>
    </lineage>
</organism>
<evidence type="ECO:0000313" key="3">
    <source>
        <dbReference type="EMBL" id="KKQ27965.1"/>
    </source>
</evidence>
<feature type="transmembrane region" description="Helical" evidence="1">
    <location>
        <begin position="20"/>
        <end position="44"/>
    </location>
</feature>
<dbReference type="Gene3D" id="2.60.40.10">
    <property type="entry name" value="Immunoglobulins"/>
    <property type="match status" value="3"/>
</dbReference>
<comment type="caution">
    <text evidence="3">The sequence shown here is derived from an EMBL/GenBank/DDBJ whole genome shotgun (WGS) entry which is preliminary data.</text>
</comment>
<accession>A0A0G0GP73</accession>
<dbReference type="InterPro" id="IPR013783">
    <property type="entry name" value="Ig-like_fold"/>
</dbReference>
<dbReference type="Proteomes" id="UP000034849">
    <property type="component" value="Unassembled WGS sequence"/>
</dbReference>
<keyword evidence="1" id="KW-0812">Transmembrane</keyword>
<dbReference type="InterPro" id="IPR011635">
    <property type="entry name" value="CARDB"/>
</dbReference>
<feature type="domain" description="CARDB" evidence="2">
    <location>
        <begin position="504"/>
        <end position="594"/>
    </location>
</feature>
<gene>
    <name evidence="3" type="ORF">US42_C0003G0022</name>
</gene>
<evidence type="ECO:0000256" key="1">
    <source>
        <dbReference type="SAM" id="Phobius"/>
    </source>
</evidence>
<dbReference type="STRING" id="1619046.US42_C0003G0022"/>
<dbReference type="EMBL" id="LBSX01000003">
    <property type="protein sequence ID" value="KKQ27965.1"/>
    <property type="molecule type" value="Genomic_DNA"/>
</dbReference>
<proteinExistence type="predicted"/>
<dbReference type="PATRIC" id="fig|1619046.3.peg.226"/>
<evidence type="ECO:0000313" key="4">
    <source>
        <dbReference type="Proteomes" id="UP000034849"/>
    </source>
</evidence>
<feature type="domain" description="CARDB" evidence="2">
    <location>
        <begin position="122"/>
        <end position="245"/>
    </location>
</feature>
<reference evidence="3 4" key="1">
    <citation type="journal article" date="2015" name="Nature">
        <title>rRNA introns, odd ribosomes, and small enigmatic genomes across a large radiation of phyla.</title>
        <authorList>
            <person name="Brown C.T."/>
            <person name="Hug L.A."/>
            <person name="Thomas B.C."/>
            <person name="Sharon I."/>
            <person name="Castelle C.J."/>
            <person name="Singh A."/>
            <person name="Wilkins M.J."/>
            <person name="Williams K.H."/>
            <person name="Banfield J.F."/>
        </authorList>
    </citation>
    <scope>NUCLEOTIDE SEQUENCE [LARGE SCALE GENOMIC DNA]</scope>
</reference>
<dbReference type="AlphaFoldDB" id="A0A0G0GP73"/>
<keyword evidence="1" id="KW-0472">Membrane</keyword>
<evidence type="ECO:0000259" key="2">
    <source>
        <dbReference type="Pfam" id="PF07705"/>
    </source>
</evidence>
<dbReference type="Pfam" id="PF07705">
    <property type="entry name" value="CARDB"/>
    <property type="match status" value="2"/>
</dbReference>
<name>A0A0G0GP73_9BACT</name>
<sequence>MPKINFKKPMETTTKTATKVVSNTALIVATFVAFGAGMIAFAAAPVTKAVTSGSSNNKVYSCRSAKNGVTIRTSAKVRSTALINGCKTTNKVKKSYTYTCVSNKLYKKAWGPCVPKVTTILPDLIVKDFSFTAADAGYGPNARLVNITIKNIGTAKATSTSAIGFTVQSYGIKADGTVVEGEMYDTLNTPTLTEINSDQEVSFSFPSDIPSSGLADAVKVKMVADMSFGQSYLKESNEDNNELTKDFSFTATEEGLSDLVIEDVKFTADYGELTLNVVNKGTAASPEITVDANASPADESGLRVIWQDADGKQLSAFGSYLVALKPGEKKAFTISAAGGNTVKLNHIVIFVDKTNKVKEIIEEDNNAFVEELKVPLVVANCVDSDAKTFSDLNQLFIKSTTKVKGVDQKADVCVGNYVFEGACNKDVFVVWHKNCAELNGSKSTNDYKCVEGICVNKYVDPTVVLSDLDLVFRNIGTNGGIEIPVAASPKVVRAVYGFDGSTTNAKLNVPKDTNIFPAYFINAGNVYVQNGVKISFLDEGKNELGSYLVDLDATAAAKASSINLPNNPDIKFVRVYLDVDNKIAETNENNNVSERAVDPSLFSLPDITFSGAIAIPTSANPKIVQAFYTNSGTADSVWTRNGVKFSFLDVNKNEIASLLANMDVVSANNLQTKVAAVNLPVIPEIKYIRVYLDAFADNYESNEANNVLERAI</sequence>